<gene>
    <name evidence="3" type="ORF">BSAL_37865c</name>
</gene>
<protein>
    <recommendedName>
        <fullName evidence="2">F-box domain-containing protein</fullName>
    </recommendedName>
</protein>
<dbReference type="InterPro" id="IPR036047">
    <property type="entry name" value="F-box-like_dom_sf"/>
</dbReference>
<dbReference type="AlphaFoldDB" id="A0A0S4JQJ4"/>
<organism evidence="3 4">
    <name type="scientific">Bodo saltans</name>
    <name type="common">Flagellated protozoan</name>
    <dbReference type="NCBI Taxonomy" id="75058"/>
    <lineage>
        <taxon>Eukaryota</taxon>
        <taxon>Discoba</taxon>
        <taxon>Euglenozoa</taxon>
        <taxon>Kinetoplastea</taxon>
        <taxon>Metakinetoplastina</taxon>
        <taxon>Eubodonida</taxon>
        <taxon>Bodonidae</taxon>
        <taxon>Bodo</taxon>
    </lineage>
</organism>
<evidence type="ECO:0000313" key="3">
    <source>
        <dbReference type="EMBL" id="CUG92527.1"/>
    </source>
</evidence>
<dbReference type="PROSITE" id="PS50181">
    <property type="entry name" value="FBOX"/>
    <property type="match status" value="1"/>
</dbReference>
<dbReference type="VEuPathDB" id="TriTrypDB:BSAL_37865c"/>
<accession>A0A0S4JQJ4</accession>
<sequence>MSSSCSLCPAKQFLASLGLPPSTVESVSHFITPEESSEHQPSWALKGDSNLKCSCARQTPLDSRLPINAWAESIFAIIKHLHSVIMQAAVDEGELIVRECRIWEYFARGDFDRLCKTMSQLVNHCTKTILISHLDQTFTMSYIQTSVDCLCKEEYVLPPLEGAQNEVNSARGERNDARRALRLHSQQALLLLKLLHAVTSVTCVTSEKETVQEGHSPSPTPVWLSCSWQSCSRNLLILENHEGGLRDDAISLRPAPKKATPPAPVSRSVSSATKKKRRVLLDSIDGGKVTTSDHPGEPATAKRPRRGRGIPRVPPEVQLIILSFLPPRHIVTADATCHTWKYLIESDCNTRTLLRVIVTHAKR</sequence>
<evidence type="ECO:0000259" key="2">
    <source>
        <dbReference type="PROSITE" id="PS50181"/>
    </source>
</evidence>
<keyword evidence="4" id="KW-1185">Reference proteome</keyword>
<reference evidence="4" key="1">
    <citation type="submission" date="2015-09" db="EMBL/GenBank/DDBJ databases">
        <authorList>
            <consortium name="Pathogen Informatics"/>
        </authorList>
    </citation>
    <scope>NUCLEOTIDE SEQUENCE [LARGE SCALE GENOMIC DNA]</scope>
    <source>
        <strain evidence="4">Lake Konstanz</strain>
    </source>
</reference>
<feature type="domain" description="F-box" evidence="2">
    <location>
        <begin position="307"/>
        <end position="353"/>
    </location>
</feature>
<dbReference type="SUPFAM" id="SSF81383">
    <property type="entry name" value="F-box domain"/>
    <property type="match status" value="1"/>
</dbReference>
<dbReference type="Proteomes" id="UP000051952">
    <property type="component" value="Unassembled WGS sequence"/>
</dbReference>
<feature type="region of interest" description="Disordered" evidence="1">
    <location>
        <begin position="252"/>
        <end position="310"/>
    </location>
</feature>
<name>A0A0S4JQJ4_BODSA</name>
<evidence type="ECO:0000313" key="4">
    <source>
        <dbReference type="Proteomes" id="UP000051952"/>
    </source>
</evidence>
<proteinExistence type="predicted"/>
<evidence type="ECO:0000256" key="1">
    <source>
        <dbReference type="SAM" id="MobiDB-lite"/>
    </source>
</evidence>
<dbReference type="Pfam" id="PF12937">
    <property type="entry name" value="F-box-like"/>
    <property type="match status" value="1"/>
</dbReference>
<dbReference type="SMART" id="SM00256">
    <property type="entry name" value="FBOX"/>
    <property type="match status" value="1"/>
</dbReference>
<dbReference type="Gene3D" id="1.20.1280.50">
    <property type="match status" value="1"/>
</dbReference>
<dbReference type="EMBL" id="CYKH01002052">
    <property type="protein sequence ID" value="CUG92527.1"/>
    <property type="molecule type" value="Genomic_DNA"/>
</dbReference>
<dbReference type="InterPro" id="IPR001810">
    <property type="entry name" value="F-box_dom"/>
</dbReference>